<keyword evidence="1" id="KW-0732">Signal</keyword>
<accession>A0A5B1BWZ9</accession>
<gene>
    <name evidence="2" type="ORF">F0M16_22255</name>
</gene>
<reference evidence="2 3" key="1">
    <citation type="submission" date="2019-09" db="EMBL/GenBank/DDBJ databases">
        <authorList>
            <person name="Kritzky A."/>
            <person name="Schelkanova E.Y."/>
            <person name="Alkhova Z.V."/>
            <person name="Smirnova N.I."/>
        </authorList>
    </citation>
    <scope>NUCLEOTIDE SEQUENCE [LARGE SCALE GENOMIC DNA]</scope>
    <source>
        <strain evidence="2 3">M1526</strain>
    </source>
</reference>
<dbReference type="Proteomes" id="UP000323225">
    <property type="component" value="Unassembled WGS sequence"/>
</dbReference>
<feature type="signal peptide" evidence="1">
    <location>
        <begin position="1"/>
        <end position="20"/>
    </location>
</feature>
<evidence type="ECO:0000256" key="1">
    <source>
        <dbReference type="SAM" id="SignalP"/>
    </source>
</evidence>
<evidence type="ECO:0000313" key="3">
    <source>
        <dbReference type="Proteomes" id="UP000323225"/>
    </source>
</evidence>
<dbReference type="AlphaFoldDB" id="A0A5B1BWZ9"/>
<evidence type="ECO:0000313" key="2">
    <source>
        <dbReference type="EMBL" id="KAA1252551.1"/>
    </source>
</evidence>
<feature type="chain" id="PRO_5030555756" evidence="1">
    <location>
        <begin position="21"/>
        <end position="93"/>
    </location>
</feature>
<comment type="caution">
    <text evidence="2">The sequence shown here is derived from an EMBL/GenBank/DDBJ whole genome shotgun (WGS) entry which is preliminary data.</text>
</comment>
<dbReference type="EMBL" id="VUAA01000058">
    <property type="protein sequence ID" value="KAA1252551.1"/>
    <property type="molecule type" value="Genomic_DNA"/>
</dbReference>
<name>A0A5B1BWZ9_VIBCL</name>
<organism evidence="2 3">
    <name type="scientific">Vibrio cholerae</name>
    <dbReference type="NCBI Taxonomy" id="666"/>
    <lineage>
        <taxon>Bacteria</taxon>
        <taxon>Pseudomonadati</taxon>
        <taxon>Pseudomonadota</taxon>
        <taxon>Gammaproteobacteria</taxon>
        <taxon>Vibrionales</taxon>
        <taxon>Vibrionaceae</taxon>
        <taxon>Vibrio</taxon>
    </lineage>
</organism>
<proteinExistence type="predicted"/>
<protein>
    <submittedName>
        <fullName evidence="2">Uncharacterized protein</fullName>
    </submittedName>
</protein>
<sequence>MKKQVLFSIVFAISSTGVLANDNGSESKVDVISIQEPKSVSKVTPELIKSLNIQGANVTKNIAMQLSEKFGGRANAIEYAEVVNSLVADKYPE</sequence>